<name>A0A2S4PVA2_9PEZI</name>
<dbReference type="Proteomes" id="UP000237438">
    <property type="component" value="Unassembled WGS sequence"/>
</dbReference>
<evidence type="ECO:0000256" key="4">
    <source>
        <dbReference type="ARBA" id="ARBA00039789"/>
    </source>
</evidence>
<proteinExistence type="inferred from homology"/>
<reference evidence="8 9" key="1">
    <citation type="submission" date="2017-10" db="EMBL/GenBank/DDBJ databases">
        <title>Development of genomic resources for the powdery mildew, Erysiphe pulchra.</title>
        <authorList>
            <person name="Wadl P.A."/>
            <person name="Mack B.M."/>
            <person name="Moore G."/>
            <person name="Beltz S.B."/>
        </authorList>
    </citation>
    <scope>NUCLEOTIDE SEQUENCE [LARGE SCALE GENOMIC DNA]</scope>
    <source>
        <strain evidence="8">Cflorida</strain>
    </source>
</reference>
<feature type="region of interest" description="Disordered" evidence="7">
    <location>
        <begin position="1"/>
        <end position="32"/>
    </location>
</feature>
<feature type="repeat" description="WD" evidence="6">
    <location>
        <begin position="120"/>
        <end position="163"/>
    </location>
</feature>
<dbReference type="GO" id="GO:1990234">
    <property type="term" value="C:transferase complex"/>
    <property type="evidence" value="ECO:0007669"/>
    <property type="project" value="UniProtKB-ARBA"/>
</dbReference>
<dbReference type="EMBL" id="PEDP01000443">
    <property type="protein sequence ID" value="POS85968.1"/>
    <property type="molecule type" value="Genomic_DNA"/>
</dbReference>
<feature type="repeat" description="WD" evidence="6">
    <location>
        <begin position="276"/>
        <end position="315"/>
    </location>
</feature>
<feature type="compositionally biased region" description="Basic and acidic residues" evidence="7">
    <location>
        <begin position="9"/>
        <end position="22"/>
    </location>
</feature>
<dbReference type="AlphaFoldDB" id="A0A2S4PVA2"/>
<evidence type="ECO:0000256" key="3">
    <source>
        <dbReference type="ARBA" id="ARBA00038415"/>
    </source>
</evidence>
<evidence type="ECO:0000313" key="8">
    <source>
        <dbReference type="EMBL" id="POS85968.1"/>
    </source>
</evidence>
<sequence>MNRSSDPGHFFETDASKAERARKASKSGNKNGGPIVLQSKILHVITDPFSSQHVYVAESAGCARRINIRNKKTTKLYRGPSAPLTSLAIGSDNNSILFGACWDKKIWSWDRENGVASKTYVGHSDFVKTIITTKLDGKNILISGGADTKIIIWDTATSLRLYILQDVQNNMLSLQDLAIDPYASTESQIILFSASSDPVIRQWCLDSLTGKQKVDEAVDPKINKVKSMKDRIYEHETSVYRILFSGDDEDSNLWTASADGTAKCLSRMRNWVTEEVFEHGDYVNAIEISKDFVITAGRDEDVKLWNRNTGELSHVYEGHFDQVTGLVLVESGKIVVSVSIDGTVRCWPLGKEDLEKEIKKKNYNLEGALEEDEVNKPKIQMTAEEIAELAELMETD</sequence>
<dbReference type="SUPFAM" id="SSF50978">
    <property type="entry name" value="WD40 repeat-like"/>
    <property type="match status" value="1"/>
</dbReference>
<comment type="function">
    <text evidence="5">Involved in mitochondrial fission. Acts as an adapter protein required to form mitochondrial fission complexes. Formation of these complexes is required to promote constriction and fission of the mitochondrial compartment at a late step in mitochondrial division.</text>
</comment>
<evidence type="ECO:0000256" key="5">
    <source>
        <dbReference type="ARBA" id="ARBA00043913"/>
    </source>
</evidence>
<feature type="repeat" description="WD" evidence="6">
    <location>
        <begin position="316"/>
        <end position="357"/>
    </location>
</feature>
<keyword evidence="2" id="KW-0677">Repeat</keyword>
<dbReference type="InterPro" id="IPR036322">
    <property type="entry name" value="WD40_repeat_dom_sf"/>
</dbReference>
<dbReference type="Gene3D" id="2.130.10.10">
    <property type="entry name" value="YVTN repeat-like/Quinoprotein amine dehydrogenase"/>
    <property type="match status" value="2"/>
</dbReference>
<dbReference type="STRING" id="225359.A0A2S4PVA2"/>
<dbReference type="OrthoDB" id="6262491at2759"/>
<dbReference type="SMART" id="SM00320">
    <property type="entry name" value="WD40"/>
    <property type="match status" value="5"/>
</dbReference>
<dbReference type="PROSITE" id="PS50082">
    <property type="entry name" value="WD_REPEATS_2"/>
    <property type="match status" value="3"/>
</dbReference>
<gene>
    <name evidence="8" type="ORF">EPUL_000967</name>
</gene>
<dbReference type="PANTHER" id="PTHR22847">
    <property type="entry name" value="WD40 REPEAT PROTEIN"/>
    <property type="match status" value="1"/>
</dbReference>
<evidence type="ECO:0000256" key="1">
    <source>
        <dbReference type="ARBA" id="ARBA00022574"/>
    </source>
</evidence>
<evidence type="ECO:0000256" key="2">
    <source>
        <dbReference type="ARBA" id="ARBA00022737"/>
    </source>
</evidence>
<evidence type="ECO:0000313" key="9">
    <source>
        <dbReference type="Proteomes" id="UP000237438"/>
    </source>
</evidence>
<comment type="similarity">
    <text evidence="3">Belongs to the WD repeat MDV1/CAF4 family.</text>
</comment>
<organism evidence="8 9">
    <name type="scientific">Erysiphe pulchra</name>
    <dbReference type="NCBI Taxonomy" id="225359"/>
    <lineage>
        <taxon>Eukaryota</taxon>
        <taxon>Fungi</taxon>
        <taxon>Dikarya</taxon>
        <taxon>Ascomycota</taxon>
        <taxon>Pezizomycotina</taxon>
        <taxon>Leotiomycetes</taxon>
        <taxon>Erysiphales</taxon>
        <taxon>Erysiphaceae</taxon>
        <taxon>Erysiphe</taxon>
    </lineage>
</organism>
<dbReference type="PROSITE" id="PS50294">
    <property type="entry name" value="WD_REPEATS_REGION"/>
    <property type="match status" value="1"/>
</dbReference>
<dbReference type="PANTHER" id="PTHR22847:SF637">
    <property type="entry name" value="WD REPEAT DOMAIN 5B"/>
    <property type="match status" value="1"/>
</dbReference>
<comment type="caution">
    <text evidence="8">The sequence shown here is derived from an EMBL/GenBank/DDBJ whole genome shotgun (WGS) entry which is preliminary data.</text>
</comment>
<dbReference type="InterPro" id="IPR015943">
    <property type="entry name" value="WD40/YVTN_repeat-like_dom_sf"/>
</dbReference>
<keyword evidence="9" id="KW-1185">Reference proteome</keyword>
<evidence type="ECO:0000256" key="6">
    <source>
        <dbReference type="PROSITE-ProRule" id="PRU00221"/>
    </source>
</evidence>
<protein>
    <recommendedName>
        <fullName evidence="4">Mitochondrial division protein 1</fullName>
    </recommendedName>
</protein>
<feature type="non-terminal residue" evidence="8">
    <location>
        <position position="396"/>
    </location>
</feature>
<dbReference type="InterPro" id="IPR001680">
    <property type="entry name" value="WD40_rpt"/>
</dbReference>
<accession>A0A2S4PVA2</accession>
<evidence type="ECO:0000256" key="7">
    <source>
        <dbReference type="SAM" id="MobiDB-lite"/>
    </source>
</evidence>
<dbReference type="Pfam" id="PF00400">
    <property type="entry name" value="WD40"/>
    <property type="match status" value="3"/>
</dbReference>
<keyword evidence="1 6" id="KW-0853">WD repeat</keyword>